<evidence type="ECO:0000256" key="3">
    <source>
        <dbReference type="ARBA" id="ARBA00022833"/>
    </source>
</evidence>
<name>A0A6E8VNC5_ANOCL</name>
<protein>
    <submittedName>
        <fullName evidence="7">THAP-type domain-containing protein</fullName>
    </submittedName>
</protein>
<dbReference type="InterPro" id="IPR006612">
    <property type="entry name" value="THAP_Znf"/>
</dbReference>
<proteinExistence type="predicted"/>
<evidence type="ECO:0000256" key="2">
    <source>
        <dbReference type="ARBA" id="ARBA00022771"/>
    </source>
</evidence>
<reference key="1">
    <citation type="journal article" date="2019" name="Genes (Basel)">
        <title>A High-Quality De novo Genome Assembly from a Single Mosquito Using PacBio Sequencing.</title>
        <authorList>
            <person name="Kingan S.B."/>
            <person name="Heaton H."/>
            <person name="Cudini J."/>
            <person name="Lambert C.C."/>
            <person name="Baybayan P."/>
            <person name="Galvin B.D."/>
            <person name="Durbin R."/>
            <person name="Korlach J."/>
            <person name="Lawniczak M.K.N."/>
        </authorList>
    </citation>
    <scope>NUCLEOTIDE SEQUENCE [LARGE SCALE GENOMIC DNA]</scope>
    <source>
        <strain>Mali-NIH</strain>
    </source>
</reference>
<keyword evidence="2 5" id="KW-0863">Zinc-finger</keyword>
<evidence type="ECO:0000256" key="4">
    <source>
        <dbReference type="ARBA" id="ARBA00023125"/>
    </source>
</evidence>
<dbReference type="AlphaFoldDB" id="A0A6E8VNC5"/>
<reference evidence="7" key="2">
    <citation type="submission" date="2020-05" db="UniProtKB">
        <authorList>
            <consortium name="EnsemblMetazoa"/>
        </authorList>
    </citation>
    <scope>IDENTIFICATION</scope>
    <source>
        <strain evidence="7">Ngousso</strain>
    </source>
</reference>
<keyword evidence="4 5" id="KW-0238">DNA-binding</keyword>
<sequence>MYNHRQSTVRSGRKCFLCHNTRYRSKNCRLFRFPARGTAMWSRWLTVMALAEEDIRPDEHPRLCHRHFERKDFLTRELSGMAVPVRNLHRVKDKKAPVMEEQQLARDGRRLLEAAEQEAFDEKDIGIDVTVGEKVSEYGEVEDELDGLVESEQNASPSVLPIVLEEQPAETKATAVEQPVLNCNIPQHEALEELLRLERARVRKLFKINAHQKSVLEEQRNLLLQLGVECVVLEQDLSSDDSE</sequence>
<dbReference type="EnsemblMetazoa" id="ACON005932-RA">
    <property type="protein sequence ID" value="ACON005932-PA"/>
    <property type="gene ID" value="ACON005932"/>
</dbReference>
<evidence type="ECO:0000259" key="6">
    <source>
        <dbReference type="PROSITE" id="PS50950"/>
    </source>
</evidence>
<dbReference type="SUPFAM" id="SSF57716">
    <property type="entry name" value="Glucocorticoid receptor-like (DNA-binding domain)"/>
    <property type="match status" value="1"/>
</dbReference>
<dbReference type="GO" id="GO:0008270">
    <property type="term" value="F:zinc ion binding"/>
    <property type="evidence" value="ECO:0007669"/>
    <property type="project" value="UniProtKB-KW"/>
</dbReference>
<feature type="domain" description="THAP-type" evidence="6">
    <location>
        <begin position="10"/>
        <end position="87"/>
    </location>
</feature>
<evidence type="ECO:0000256" key="5">
    <source>
        <dbReference type="PROSITE-ProRule" id="PRU00309"/>
    </source>
</evidence>
<keyword evidence="8" id="KW-1185">Reference proteome</keyword>
<dbReference type="VEuPathDB" id="VectorBase:ACON005932"/>
<dbReference type="SMART" id="SM00980">
    <property type="entry name" value="THAP"/>
    <property type="match status" value="1"/>
</dbReference>
<evidence type="ECO:0000256" key="1">
    <source>
        <dbReference type="ARBA" id="ARBA00022723"/>
    </source>
</evidence>
<organism evidence="7 8">
    <name type="scientific">Anopheles coluzzii</name>
    <name type="common">African malaria mosquito</name>
    <dbReference type="NCBI Taxonomy" id="1518534"/>
    <lineage>
        <taxon>Eukaryota</taxon>
        <taxon>Metazoa</taxon>
        <taxon>Ecdysozoa</taxon>
        <taxon>Arthropoda</taxon>
        <taxon>Hexapoda</taxon>
        <taxon>Insecta</taxon>
        <taxon>Pterygota</taxon>
        <taxon>Neoptera</taxon>
        <taxon>Endopterygota</taxon>
        <taxon>Diptera</taxon>
        <taxon>Nematocera</taxon>
        <taxon>Culicoidea</taxon>
        <taxon>Culicidae</taxon>
        <taxon>Anophelinae</taxon>
        <taxon>Anopheles</taxon>
    </lineage>
</organism>
<accession>A0A6E8VNC5</accession>
<keyword evidence="3" id="KW-0862">Zinc</keyword>
<dbReference type="Gene3D" id="6.20.210.20">
    <property type="entry name" value="THAP domain"/>
    <property type="match status" value="1"/>
</dbReference>
<evidence type="ECO:0000313" key="8">
    <source>
        <dbReference type="Proteomes" id="UP001105220"/>
    </source>
</evidence>
<dbReference type="PROSITE" id="PS50950">
    <property type="entry name" value="ZF_THAP"/>
    <property type="match status" value="1"/>
</dbReference>
<dbReference type="Pfam" id="PF05485">
    <property type="entry name" value="THAP"/>
    <property type="match status" value="1"/>
</dbReference>
<evidence type="ECO:0000313" key="7">
    <source>
        <dbReference type="EnsemblMetazoa" id="ACON005932-PA"/>
    </source>
</evidence>
<keyword evidence="1" id="KW-0479">Metal-binding</keyword>
<dbReference type="Proteomes" id="UP001105220">
    <property type="component" value="Unplaced"/>
</dbReference>
<dbReference type="GO" id="GO:0003677">
    <property type="term" value="F:DNA binding"/>
    <property type="evidence" value="ECO:0007669"/>
    <property type="project" value="UniProtKB-UniRule"/>
</dbReference>
<dbReference type="InterPro" id="IPR038441">
    <property type="entry name" value="THAP_Znf_sf"/>
</dbReference>